<evidence type="ECO:0000256" key="4">
    <source>
        <dbReference type="ARBA" id="ARBA00022801"/>
    </source>
</evidence>
<evidence type="ECO:0000256" key="6">
    <source>
        <dbReference type="ARBA" id="ARBA00022989"/>
    </source>
</evidence>
<dbReference type="Proteomes" id="UP000694941">
    <property type="component" value="Unplaced"/>
</dbReference>
<dbReference type="GeneID" id="106475792"/>
<dbReference type="SUPFAM" id="SSF49265">
    <property type="entry name" value="Fibronectin type III"/>
    <property type="match status" value="5"/>
</dbReference>
<accession>A0ABM1RZ46</accession>
<dbReference type="PROSITE" id="PS50055">
    <property type="entry name" value="TYR_PHOSPHATASE_PTP"/>
    <property type="match status" value="1"/>
</dbReference>
<keyword evidence="2 9" id="KW-0812">Transmembrane</keyword>
<dbReference type="CDD" id="cd00063">
    <property type="entry name" value="FN3"/>
    <property type="match status" value="6"/>
</dbReference>
<dbReference type="PRINTS" id="PR00700">
    <property type="entry name" value="PRTYPHPHTASE"/>
</dbReference>
<dbReference type="SMART" id="SM00060">
    <property type="entry name" value="FN3"/>
    <property type="match status" value="8"/>
</dbReference>
<dbReference type="PROSITE" id="PS50853">
    <property type="entry name" value="FN3"/>
    <property type="match status" value="5"/>
</dbReference>
<comment type="subcellular location">
    <subcellularLocation>
        <location evidence="1">Membrane</location>
        <topology evidence="1">Single-pass membrane protein</topology>
    </subcellularLocation>
</comment>
<feature type="domain" description="Fibronectin type-III" evidence="12">
    <location>
        <begin position="587"/>
        <end position="679"/>
    </location>
</feature>
<evidence type="ECO:0000256" key="8">
    <source>
        <dbReference type="ARBA" id="ARBA00023180"/>
    </source>
</evidence>
<dbReference type="SMART" id="SM00194">
    <property type="entry name" value="PTPc"/>
    <property type="match status" value="1"/>
</dbReference>
<feature type="transmembrane region" description="Helical" evidence="9">
    <location>
        <begin position="1086"/>
        <end position="1108"/>
    </location>
</feature>
<evidence type="ECO:0000256" key="5">
    <source>
        <dbReference type="ARBA" id="ARBA00022912"/>
    </source>
</evidence>
<evidence type="ECO:0000256" key="1">
    <source>
        <dbReference type="ARBA" id="ARBA00004167"/>
    </source>
</evidence>
<evidence type="ECO:0000259" key="12">
    <source>
        <dbReference type="PROSITE" id="PS50853"/>
    </source>
</evidence>
<dbReference type="InterPro" id="IPR003595">
    <property type="entry name" value="Tyr_Pase_cat"/>
</dbReference>
<organism evidence="13 15">
    <name type="scientific">Limulus polyphemus</name>
    <name type="common">Atlantic horseshoe crab</name>
    <dbReference type="NCBI Taxonomy" id="6850"/>
    <lineage>
        <taxon>Eukaryota</taxon>
        <taxon>Metazoa</taxon>
        <taxon>Ecdysozoa</taxon>
        <taxon>Arthropoda</taxon>
        <taxon>Chelicerata</taxon>
        <taxon>Merostomata</taxon>
        <taxon>Xiphosura</taxon>
        <taxon>Limulidae</taxon>
        <taxon>Limulus</taxon>
    </lineage>
</organism>
<keyword evidence="3" id="KW-0732">Signal</keyword>
<evidence type="ECO:0000313" key="15">
    <source>
        <dbReference type="RefSeq" id="XP_022236651.1"/>
    </source>
</evidence>
<feature type="domain" description="Tyrosine-protein phosphatase" evidence="10">
    <location>
        <begin position="1209"/>
        <end position="1465"/>
    </location>
</feature>
<sequence length="1497" mass="170213">MSVRANKVYFTSCAVVMVMIVFLLSLSKLASELTQEEDFQRGDEVHLEIDHRTLNLKTYRDEKRISRGKRIRRDVSNVTNISLDKDKMNIQNNVFDISLITPVDDLINLETDNVTDSVSSNNTVTIKALDVSVPHSDNNVNSSVSHLSTSSSFSSITYDSTTIPTSTEIPVCPGVNINIHSIRDTQVKLELLNLSQIITYNLNYSVLMCYQKNDEPQSRTLINTTECIDDVLKDFVCSNFTELDNLSPFTNYTIYVQVLCSNQFCGPSDFVNVQTDVGGPSAPQNFTSEFLNGTFVALRWKEPKIKNGPLDGYKIEWVLKATQHPNCCIESSVEENEEVILGNTFDYEISGLNPWTIYEITVKAFNKNKNNVTREGEENTLNVRTGSYYPSKPRNFTAKALNSSVIRLQWKDPKCPYGTIVRYIISWSSDSYDVECRFIEDINIRKYDVHDLEPWSVYKLTIYVVNDGQFESENVSTSERTHPAAASKPENLEARNLTSKSLLLTWNVPSQPNGDISEFYIVYSEKDNSSVFTKFTPFNNTSFDIFDLKPFTNYSFCVKALTKFNKENIFGEEECIDTQTEEDSPEEPQNLKTSKVTSNSIKLTWSVPSKPNGIITNYSVCTNFYKNCSHDHWNFVTTSTCYTLKKLHAYTAYNLSVAAWTSAGLGKWASVLTEMTQIGVPYQPCNVKVTNVTSRHVSLQWTRPKVFTGPTNYTVQIKVSKPISNKLCPDENYTILEDCSTCDASQWNTTLMEISNLKPFHCYRFVVIAVTLAGRNSSIPSSHVLTEMDIPGPPTRGELHCNISPTIVRIRWSLPNETNGLIENYFLEFTGQKPGKPIHNGNITIYGFQSEGTETNISCNITCGGFVDNLKPEFTYSFSVRAKTTDVTDYGEEYVFPNSTFCKLPAGVPHPPSMNLSIPEKVNITDKQKQAAVFIYKSTFDDEMGDITHYALIIAEDLEIGEPLSDLTDNRSSLPTWKQRHLSKEGMYQATPVPWNPFNESSEYSKDGGLMCSTFVQDGVLGKTCLLGTETDCFQKEETIYCNGPLQPGTNYGIKLRGYTRKGYSETYPLFIQTASPESEAKKSNAATIGLTLMVLIIFIGTGLCLLYRKGYLFPTKVHRLATGITTVTFTANTRLRRLFRVVQETPRDLELLNRAIPNNKNPSPPWKEKQQSAANSIALSFDVKTRSVKIADFNKHYEEMISDSALKFSKEFDELNHKSKKCPQTAAELQENRSKNRWINILPFDHSRVKLLPIDDEPSSDYINANYIPGFYSPREYIATQGPLPGTIDDFWRMVWEQNVTIIIMVTQCVERGKTKCEVYWPTDTETQLYGDLEVQMTSESILAEYVIRIFHVQLGNRHRIVKQMHFTRWPDFGCPENTEVMINFVRAVRDHIPRINHGPLVVHCSAGVGRTGTFLALDRLMQHIRVHDYVDVFWTVLEMREYRSNLVQTEDQYIYIHECINDLIAYQLKEKRTFGNDKDSEELYSNVIYGCESRQ</sequence>
<feature type="domain" description="Fibronectin type-III" evidence="12">
    <location>
        <begin position="282"/>
        <end position="388"/>
    </location>
</feature>
<dbReference type="PROSITE" id="PS50056">
    <property type="entry name" value="TYR_PHOSPHATASE_2"/>
    <property type="match status" value="1"/>
</dbReference>
<feature type="transmembrane region" description="Helical" evidence="9">
    <location>
        <begin position="7"/>
        <end position="26"/>
    </location>
</feature>
<feature type="domain" description="Tyrosine specific protein phosphatases" evidence="11">
    <location>
        <begin position="1384"/>
        <end position="1456"/>
    </location>
</feature>
<evidence type="ECO:0000313" key="13">
    <source>
        <dbReference type="Proteomes" id="UP000694941"/>
    </source>
</evidence>
<dbReference type="InterPro" id="IPR050713">
    <property type="entry name" value="RTP_Phos/Ushers"/>
</dbReference>
<feature type="domain" description="Fibronectin type-III" evidence="12">
    <location>
        <begin position="488"/>
        <end position="583"/>
    </location>
</feature>
<dbReference type="InterPro" id="IPR013783">
    <property type="entry name" value="Ig-like_fold"/>
</dbReference>
<evidence type="ECO:0000256" key="3">
    <source>
        <dbReference type="ARBA" id="ARBA00022729"/>
    </source>
</evidence>
<proteinExistence type="predicted"/>
<dbReference type="Gene3D" id="2.60.40.10">
    <property type="entry name" value="Immunoglobulins"/>
    <property type="match status" value="7"/>
</dbReference>
<dbReference type="Pfam" id="PF00102">
    <property type="entry name" value="Y_phosphatase"/>
    <property type="match status" value="1"/>
</dbReference>
<dbReference type="InterPro" id="IPR000242">
    <property type="entry name" value="PTP_cat"/>
</dbReference>
<dbReference type="InterPro" id="IPR036116">
    <property type="entry name" value="FN3_sf"/>
</dbReference>
<protein>
    <submittedName>
        <fullName evidence="14 15">Tyrosine-protein phosphatase 10D-like isoform X1</fullName>
    </submittedName>
</protein>
<dbReference type="PROSITE" id="PS00383">
    <property type="entry name" value="TYR_PHOSPHATASE_1"/>
    <property type="match status" value="1"/>
</dbReference>
<keyword evidence="13" id="KW-1185">Reference proteome</keyword>
<evidence type="ECO:0000256" key="7">
    <source>
        <dbReference type="ARBA" id="ARBA00023136"/>
    </source>
</evidence>
<evidence type="ECO:0000259" key="10">
    <source>
        <dbReference type="PROSITE" id="PS50055"/>
    </source>
</evidence>
<dbReference type="Gene3D" id="3.90.190.10">
    <property type="entry name" value="Protein tyrosine phosphatase superfamily"/>
    <property type="match status" value="1"/>
</dbReference>
<gene>
    <name evidence="14 15" type="primary">LOC106475792</name>
</gene>
<dbReference type="InterPro" id="IPR029021">
    <property type="entry name" value="Prot-tyrosine_phosphatase-like"/>
</dbReference>
<keyword evidence="4" id="KW-0378">Hydrolase</keyword>
<feature type="domain" description="Fibronectin type-III" evidence="12">
    <location>
        <begin position="683"/>
        <end position="789"/>
    </location>
</feature>
<dbReference type="SMART" id="SM00404">
    <property type="entry name" value="PTPc_motif"/>
    <property type="match status" value="1"/>
</dbReference>
<dbReference type="InterPro" id="IPR003961">
    <property type="entry name" value="FN3_dom"/>
</dbReference>
<dbReference type="PANTHER" id="PTHR46957">
    <property type="entry name" value="CYTOKINE RECEPTOR"/>
    <property type="match status" value="1"/>
</dbReference>
<keyword evidence="6 9" id="KW-1133">Transmembrane helix</keyword>
<dbReference type="SUPFAM" id="SSF52799">
    <property type="entry name" value="(Phosphotyrosine protein) phosphatases II"/>
    <property type="match status" value="1"/>
</dbReference>
<name>A0ABM1RZ46_LIMPO</name>
<keyword evidence="8" id="KW-0325">Glycoprotein</keyword>
<evidence type="ECO:0000313" key="14">
    <source>
        <dbReference type="RefSeq" id="XP_022236644.1"/>
    </source>
</evidence>
<dbReference type="Pfam" id="PF00041">
    <property type="entry name" value="fn3"/>
    <property type="match status" value="5"/>
</dbReference>
<dbReference type="RefSeq" id="XP_022236644.1">
    <property type="nucleotide sequence ID" value="XM_022380936.1"/>
</dbReference>
<evidence type="ECO:0000256" key="2">
    <source>
        <dbReference type="ARBA" id="ARBA00022692"/>
    </source>
</evidence>
<dbReference type="InterPro" id="IPR000387">
    <property type="entry name" value="Tyr_Pase_dom"/>
</dbReference>
<dbReference type="InterPro" id="IPR016130">
    <property type="entry name" value="Tyr_Pase_AS"/>
</dbReference>
<evidence type="ECO:0000256" key="9">
    <source>
        <dbReference type="SAM" id="Phobius"/>
    </source>
</evidence>
<dbReference type="PANTHER" id="PTHR46957:SF3">
    <property type="entry name" value="CYTOKINE RECEPTOR"/>
    <property type="match status" value="1"/>
</dbReference>
<reference evidence="14 15" key="1">
    <citation type="submission" date="2025-05" db="UniProtKB">
        <authorList>
            <consortium name="RefSeq"/>
        </authorList>
    </citation>
    <scope>IDENTIFICATION</scope>
    <source>
        <tissue evidence="14 15">Muscle</tissue>
    </source>
</reference>
<feature type="domain" description="Fibronectin type-III" evidence="12">
    <location>
        <begin position="392"/>
        <end position="485"/>
    </location>
</feature>
<evidence type="ECO:0000259" key="11">
    <source>
        <dbReference type="PROSITE" id="PS50056"/>
    </source>
</evidence>
<keyword evidence="5" id="KW-0904">Protein phosphatase</keyword>
<dbReference type="RefSeq" id="XP_022236651.1">
    <property type="nucleotide sequence ID" value="XM_022380943.1"/>
</dbReference>
<keyword evidence="7 9" id="KW-0472">Membrane</keyword>